<geneLocation type="plasmid" evidence="2">
    <name>pHSJD-312</name>
</geneLocation>
<accession>A0A386JC52</accession>
<name>A0A386JC52_CLODI</name>
<dbReference type="EMBL" id="MG973074">
    <property type="protein sequence ID" value="AYD68758.1"/>
    <property type="molecule type" value="Genomic_DNA"/>
</dbReference>
<sequence length="241" mass="28529">MNLRKIKDKKLVLIIFLSSFVVLILLVFYFMIFNNPKKAEYNISENIKNSTKRDENYGKENKELDEPQNENELDEIFYTRFPRIEIPKIVNDKTQNHIYIYSLSLSSNFYITYKNFKDIQSTKESIDSYRILLDTCIASCKSNLDALNDIRKLVVGDNKELVNQLIKDYDSYISYLQSQRNYIDNNIIKGKNSNLDFLGKFYEFEEFKDIVSKVQRNLPSPNNDTAKAFQEYEEYNLSKNI</sequence>
<keyword evidence="1" id="KW-0812">Transmembrane</keyword>
<protein>
    <submittedName>
        <fullName evidence="2">Uncharacterized protein</fullName>
    </submittedName>
</protein>
<keyword evidence="1" id="KW-1133">Transmembrane helix</keyword>
<evidence type="ECO:0000313" key="2">
    <source>
        <dbReference type="EMBL" id="AYD68758.1"/>
    </source>
</evidence>
<dbReference type="AlphaFoldDB" id="A0A386JC52"/>
<keyword evidence="1" id="KW-0472">Membrane</keyword>
<organism evidence="2">
    <name type="scientific">Clostridioides difficile</name>
    <name type="common">Peptoclostridium difficile</name>
    <dbReference type="NCBI Taxonomy" id="1496"/>
    <lineage>
        <taxon>Bacteria</taxon>
        <taxon>Bacillati</taxon>
        <taxon>Bacillota</taxon>
        <taxon>Clostridia</taxon>
        <taxon>Peptostreptococcales</taxon>
        <taxon>Peptostreptococcaceae</taxon>
        <taxon>Clostridioides</taxon>
    </lineage>
</organism>
<keyword evidence="2" id="KW-0614">Plasmid</keyword>
<dbReference type="RefSeq" id="WP_102822247.1">
    <property type="nucleotide sequence ID" value="NZ_LJCL01000008.1"/>
</dbReference>
<evidence type="ECO:0000256" key="1">
    <source>
        <dbReference type="SAM" id="Phobius"/>
    </source>
</evidence>
<gene>
    <name evidence="2" type="ORF">pHSJD-312_00137</name>
</gene>
<proteinExistence type="predicted"/>
<feature type="transmembrane region" description="Helical" evidence="1">
    <location>
        <begin position="12"/>
        <end position="32"/>
    </location>
</feature>
<reference evidence="2" key="1">
    <citation type="journal article" date="2018" name="Sci. Rep.">
        <title>Novel Clade C-I Clostridium difficile strains escape diagnostic tests, differ in pathogenicity potential and carry toxins on extrachromosomal elements.</title>
        <authorList>
            <person name="Ramirez-Vargas G."/>
            <person name="Lopez-Urena D."/>
            <person name="Badilla A."/>
            <person name="Orozco-Aguilar J."/>
            <person name="Murillo T."/>
            <person name="Rojas P."/>
            <person name="Riedel T."/>
            <person name="Overmann J."/>
            <person name="Gonzalez G."/>
            <person name="Chaves-Olarte E."/>
            <person name="Quesada-Gomez C."/>
            <person name="Rodriguez C."/>
        </authorList>
    </citation>
    <scope>NUCLEOTIDE SEQUENCE</scope>
    <source>
        <strain evidence="2">HSJD-312</strain>
        <plasmid evidence="2">pHSJD-312</plasmid>
    </source>
</reference>